<comment type="subcellular location">
    <subcellularLocation>
        <location evidence="1">Target cell membrane</location>
    </subcellularLocation>
</comment>
<dbReference type="PROSITE" id="PS50088">
    <property type="entry name" value="ANK_REPEAT"/>
    <property type="match status" value="5"/>
</dbReference>
<dbReference type="PROSITE" id="PS50297">
    <property type="entry name" value="ANK_REP_REGION"/>
    <property type="match status" value="4"/>
</dbReference>
<dbReference type="PANTHER" id="PTHR24126:SF14">
    <property type="entry name" value="ANK_REP_REGION DOMAIN-CONTAINING PROTEIN"/>
    <property type="match status" value="1"/>
</dbReference>
<feature type="repeat" description="ANK" evidence="8">
    <location>
        <begin position="58"/>
        <end position="86"/>
    </location>
</feature>
<evidence type="ECO:0000256" key="2">
    <source>
        <dbReference type="ARBA" id="ARBA00022483"/>
    </source>
</evidence>
<name>A0ABY6LS82_9ARAC</name>
<sequence length="430" mass="48146">MPSVPCIQTQQRDLADSIIRWAPLDEIRILLACGARRYAEAASLLLVRGADPNLMDDVGYTALHLCAERGYIDLIRMLLRHKARVSFTVVGPEDSPEGNPPRATVADEPLRLSIKNGHYACAKFLLENGGRSKRRFGADPNSRDRSGLTPLMKACRHAEGLEPAYLLISYGADTNAMSSERNDLKTPLHYSVISGNMDIVKLLVAYGAAVCYDSEYLRPTPLDFAVLRGNYEVVEFLIECGADVNIGSPVIGLPLHIALSEKIENKYEIVKLLLENGADPNGVMVGEDEIVILRPPLGEYINSQEMPTLEVVCLLLKHGARVVLKTQQQSPLGILNTLHKIHLGANLEVMDLLLQTCDEYSLQAVERSSQIPSEHKRFILNFLKNPIPLKYLTRRLIRKKMFALPNTLERIQQLPIPNYLKNFISYDYDY</sequence>
<keyword evidence="3" id="KW-1052">Target cell membrane</keyword>
<dbReference type="SMART" id="SM00969">
    <property type="entry name" value="SOCS_box"/>
    <property type="match status" value="1"/>
</dbReference>
<dbReference type="EMBL" id="CP092884">
    <property type="protein sequence ID" value="UYV82595.1"/>
    <property type="molecule type" value="Genomic_DNA"/>
</dbReference>
<dbReference type="Pfam" id="PF12796">
    <property type="entry name" value="Ank_2"/>
    <property type="match status" value="2"/>
</dbReference>
<dbReference type="Proteomes" id="UP001235939">
    <property type="component" value="Chromosome 22"/>
</dbReference>
<feature type="repeat" description="ANK" evidence="8">
    <location>
        <begin position="217"/>
        <end position="249"/>
    </location>
</feature>
<keyword evidence="2" id="KW-0268">Exocytosis</keyword>
<dbReference type="SUPFAM" id="SSF48403">
    <property type="entry name" value="Ankyrin repeat"/>
    <property type="match status" value="1"/>
</dbReference>
<evidence type="ECO:0000256" key="8">
    <source>
        <dbReference type="PROSITE-ProRule" id="PRU00023"/>
    </source>
</evidence>
<evidence type="ECO:0000256" key="5">
    <source>
        <dbReference type="ARBA" id="ARBA00023028"/>
    </source>
</evidence>
<feature type="repeat" description="ANK" evidence="8">
    <location>
        <begin position="254"/>
        <end position="281"/>
    </location>
</feature>
<dbReference type="Pfam" id="PF00023">
    <property type="entry name" value="Ank"/>
    <property type="match status" value="1"/>
</dbReference>
<dbReference type="SMART" id="SM00248">
    <property type="entry name" value="ANK"/>
    <property type="match status" value="8"/>
</dbReference>
<organism evidence="10 11">
    <name type="scientific">Cordylochernes scorpioides</name>
    <dbReference type="NCBI Taxonomy" id="51811"/>
    <lineage>
        <taxon>Eukaryota</taxon>
        <taxon>Metazoa</taxon>
        <taxon>Ecdysozoa</taxon>
        <taxon>Arthropoda</taxon>
        <taxon>Chelicerata</taxon>
        <taxon>Arachnida</taxon>
        <taxon>Pseudoscorpiones</taxon>
        <taxon>Cheliferoidea</taxon>
        <taxon>Chernetidae</taxon>
        <taxon>Cordylochernes</taxon>
    </lineage>
</organism>
<dbReference type="PROSITE" id="PS50225">
    <property type="entry name" value="SOCS"/>
    <property type="match status" value="1"/>
</dbReference>
<reference evidence="10 11" key="1">
    <citation type="submission" date="2022-03" db="EMBL/GenBank/DDBJ databases">
        <title>A chromosomal length assembly of Cordylochernes scorpioides.</title>
        <authorList>
            <person name="Zeh D."/>
            <person name="Zeh J."/>
        </authorList>
    </citation>
    <scope>NUCLEOTIDE SEQUENCE [LARGE SCALE GENOMIC DNA]</scope>
    <source>
        <strain evidence="10">IN4F17</strain>
        <tissue evidence="10">Whole Body</tissue>
    </source>
</reference>
<gene>
    <name evidence="10" type="ORF">LAZ67_22000063</name>
</gene>
<dbReference type="Gene3D" id="1.25.40.20">
    <property type="entry name" value="Ankyrin repeat-containing domain"/>
    <property type="match status" value="1"/>
</dbReference>
<dbReference type="InterPro" id="IPR002110">
    <property type="entry name" value="Ankyrin_rpt"/>
</dbReference>
<evidence type="ECO:0000256" key="6">
    <source>
        <dbReference type="ARBA" id="ARBA00023043"/>
    </source>
</evidence>
<dbReference type="Pfam" id="PF07525">
    <property type="entry name" value="SOCS_box"/>
    <property type="match status" value="1"/>
</dbReference>
<dbReference type="InterPro" id="IPR001496">
    <property type="entry name" value="SOCS_box"/>
</dbReference>
<dbReference type="SUPFAM" id="SSF158235">
    <property type="entry name" value="SOCS box-like"/>
    <property type="match status" value="1"/>
</dbReference>
<evidence type="ECO:0000313" key="10">
    <source>
        <dbReference type="EMBL" id="UYV82595.1"/>
    </source>
</evidence>
<keyword evidence="5" id="KW-0528">Neurotoxin</keyword>
<dbReference type="PRINTS" id="PR01415">
    <property type="entry name" value="ANKYRIN"/>
</dbReference>
<keyword evidence="5" id="KW-0638">Presynaptic neurotoxin</keyword>
<evidence type="ECO:0000256" key="7">
    <source>
        <dbReference type="ARBA" id="ARBA00023298"/>
    </source>
</evidence>
<proteinExistence type="predicted"/>
<dbReference type="PANTHER" id="PTHR24126">
    <property type="entry name" value="ANKYRIN REPEAT, PH AND SEC7 DOMAIN CONTAINING PROTEIN SECG-RELATED"/>
    <property type="match status" value="1"/>
</dbReference>
<dbReference type="InterPro" id="IPR036770">
    <property type="entry name" value="Ankyrin_rpt-contain_sf"/>
</dbReference>
<feature type="domain" description="SOCS box" evidence="9">
    <location>
        <begin position="384"/>
        <end position="426"/>
    </location>
</feature>
<evidence type="ECO:0000259" key="9">
    <source>
        <dbReference type="PROSITE" id="PS50225"/>
    </source>
</evidence>
<protein>
    <recommendedName>
        <fullName evidence="9">SOCS box domain-containing protein</fullName>
    </recommendedName>
</protein>
<keyword evidence="4" id="KW-0677">Repeat</keyword>
<keyword evidence="6 8" id="KW-0040">ANK repeat</keyword>
<evidence type="ECO:0000256" key="3">
    <source>
        <dbReference type="ARBA" id="ARBA00022537"/>
    </source>
</evidence>
<feature type="repeat" description="ANK" evidence="8">
    <location>
        <begin position="146"/>
        <end position="179"/>
    </location>
</feature>
<keyword evidence="11" id="KW-1185">Reference proteome</keyword>
<accession>A0ABY6LS82</accession>
<dbReference type="InterPro" id="IPR036036">
    <property type="entry name" value="SOCS_box-like_dom_sf"/>
</dbReference>
<keyword evidence="5" id="KW-0800">Toxin</keyword>
<keyword evidence="7" id="KW-1053">Target membrane</keyword>
<evidence type="ECO:0000313" key="11">
    <source>
        <dbReference type="Proteomes" id="UP001235939"/>
    </source>
</evidence>
<keyword evidence="7" id="KW-0472">Membrane</keyword>
<evidence type="ECO:0000256" key="4">
    <source>
        <dbReference type="ARBA" id="ARBA00022737"/>
    </source>
</evidence>
<evidence type="ECO:0000256" key="1">
    <source>
        <dbReference type="ARBA" id="ARBA00004175"/>
    </source>
</evidence>
<feature type="repeat" description="ANK" evidence="8">
    <location>
        <begin position="183"/>
        <end position="215"/>
    </location>
</feature>